<organism evidence="3 4">
    <name type="scientific">Ichthyophthirius multifiliis</name>
    <name type="common">White spot disease agent</name>
    <name type="synonym">Ich</name>
    <dbReference type="NCBI Taxonomy" id="5932"/>
    <lineage>
        <taxon>Eukaryota</taxon>
        <taxon>Sar</taxon>
        <taxon>Alveolata</taxon>
        <taxon>Ciliophora</taxon>
        <taxon>Intramacronucleata</taxon>
        <taxon>Oligohymenophorea</taxon>
        <taxon>Hymenostomatida</taxon>
        <taxon>Ophryoglenina</taxon>
        <taxon>Ichthyophthirius</taxon>
    </lineage>
</organism>
<dbReference type="GeneID" id="14908635"/>
<dbReference type="SUPFAM" id="SSF49599">
    <property type="entry name" value="TRAF domain-like"/>
    <property type="match status" value="1"/>
</dbReference>
<dbReference type="STRING" id="857967.G0QQN2"/>
<evidence type="ECO:0000313" key="4">
    <source>
        <dbReference type="Proteomes" id="UP000008983"/>
    </source>
</evidence>
<dbReference type="RefSeq" id="XP_004036461.1">
    <property type="nucleotide sequence ID" value="XM_004036413.1"/>
</dbReference>
<dbReference type="InParanoid" id="G0QQN2"/>
<proteinExistence type="predicted"/>
<reference evidence="3 4" key="1">
    <citation type="submission" date="2011-07" db="EMBL/GenBank/DDBJ databases">
        <authorList>
            <person name="Coyne R."/>
            <person name="Brami D."/>
            <person name="Johnson J."/>
            <person name="Hostetler J."/>
            <person name="Hannick L."/>
            <person name="Clark T."/>
            <person name="Cassidy-Hanley D."/>
            <person name="Inman J."/>
        </authorList>
    </citation>
    <scope>NUCLEOTIDE SEQUENCE [LARGE SCALE GENOMIC DNA]</scope>
    <source>
        <strain evidence="3 4">G5</strain>
    </source>
</reference>
<dbReference type="Pfam" id="PF13923">
    <property type="entry name" value="zf-C3HC4_2"/>
    <property type="match status" value="1"/>
</dbReference>
<dbReference type="eggNOG" id="KOG0297">
    <property type="taxonomic scope" value="Eukaryota"/>
</dbReference>
<dbReference type="Gene3D" id="3.30.40.10">
    <property type="entry name" value="Zinc/RING finger domain, C3HC4 (zinc finger)"/>
    <property type="match status" value="2"/>
</dbReference>
<dbReference type="OrthoDB" id="9049620at2759"/>
<dbReference type="PANTHER" id="PTHR10131">
    <property type="entry name" value="TNF RECEPTOR ASSOCIATED FACTOR"/>
    <property type="match status" value="1"/>
</dbReference>
<gene>
    <name evidence="3" type="ORF">IMG5_081610</name>
</gene>
<keyword evidence="1" id="KW-0175">Coiled coil</keyword>
<evidence type="ECO:0000259" key="2">
    <source>
        <dbReference type="SMART" id="SM00184"/>
    </source>
</evidence>
<dbReference type="SMART" id="SM00184">
    <property type="entry name" value="RING"/>
    <property type="match status" value="1"/>
</dbReference>
<feature type="coiled-coil region" evidence="1">
    <location>
        <begin position="240"/>
        <end position="274"/>
    </location>
</feature>
<name>G0QQN2_ICHMU</name>
<dbReference type="EMBL" id="GL983660">
    <property type="protein sequence ID" value="EGR32475.1"/>
    <property type="molecule type" value="Genomic_DNA"/>
</dbReference>
<sequence length="449" mass="53119">MNNNNQEEQKATNESNRDYEYQENYYICEVFEDQSILKSQIIEAKNEIDHLICPICMNILWKPLSCSECLQSFCKACINQWLQSNQQRLDQQQQQQQQNNLRQGSYQQQQRAIMNNSNSNNTQPKSKNRDCCPNCKKIFKGTNMPLINKLLGGLKLKCFYNQNGCNEVLNYDSYEKHVIVCGYLGLKCEGCQKVVFKKSMQEHQETCLEVLVKCEKCQLKIARKFFNETHTQVYCMEQQLKQKDKKMSSIQNQLNEQNLQIQKMQQQIKILMEGQIQTIQSFVFSTYFGKYFKFLNNRVLLENDSYNDQKKKKDFLHFFINKSFSVHSPIIYIWRLIIEKLQGNMLIGISDSQTQNSMDFIVNKGGDIKKKEKSENKYKQKEKSKDFVFQENDVIQIKYMPFIYTVEFNNLTQNVICNFDQKYILEFSSSFYFFFSLDHQGDTLSFVGI</sequence>
<dbReference type="AlphaFoldDB" id="G0QQN2"/>
<dbReference type="InterPro" id="IPR013083">
    <property type="entry name" value="Znf_RING/FYVE/PHD"/>
</dbReference>
<dbReference type="Proteomes" id="UP000008983">
    <property type="component" value="Unassembled WGS sequence"/>
</dbReference>
<dbReference type="InterPro" id="IPR001841">
    <property type="entry name" value="Znf_RING"/>
</dbReference>
<evidence type="ECO:0000313" key="3">
    <source>
        <dbReference type="EMBL" id="EGR32475.1"/>
    </source>
</evidence>
<feature type="domain" description="RING-type" evidence="2">
    <location>
        <begin position="53"/>
        <end position="135"/>
    </location>
</feature>
<keyword evidence="4" id="KW-1185">Reference proteome</keyword>
<dbReference type="OMA" id="IYEECTT"/>
<evidence type="ECO:0000256" key="1">
    <source>
        <dbReference type="SAM" id="Coils"/>
    </source>
</evidence>
<protein>
    <submittedName>
        <fullName evidence="3">Traf-type zinc finger family protein, putative</fullName>
    </submittedName>
</protein>
<dbReference type="SUPFAM" id="SSF57850">
    <property type="entry name" value="RING/U-box"/>
    <property type="match status" value="1"/>
</dbReference>
<dbReference type="PANTHER" id="PTHR10131:SF94">
    <property type="entry name" value="TNF RECEPTOR-ASSOCIATED FACTOR 4"/>
    <property type="match status" value="1"/>
</dbReference>
<accession>G0QQN2</accession>